<dbReference type="InterPro" id="IPR019734">
    <property type="entry name" value="TPR_rpt"/>
</dbReference>
<dbReference type="PRINTS" id="PR00381">
    <property type="entry name" value="KINESINLIGHT"/>
</dbReference>
<protein>
    <submittedName>
        <fullName evidence="3">Tetratricopeptide repeat protein</fullName>
    </submittedName>
</protein>
<comment type="caution">
    <text evidence="3">The sequence shown here is derived from an EMBL/GenBank/DDBJ whole genome shotgun (WGS) entry which is preliminary data.</text>
</comment>
<evidence type="ECO:0000256" key="1">
    <source>
        <dbReference type="SAM" id="MobiDB-lite"/>
    </source>
</evidence>
<evidence type="ECO:0000313" key="4">
    <source>
        <dbReference type="Proteomes" id="UP001221328"/>
    </source>
</evidence>
<dbReference type="InterPro" id="IPR011990">
    <property type="entry name" value="TPR-like_helical_dom_sf"/>
</dbReference>
<dbReference type="InterPro" id="IPR053137">
    <property type="entry name" value="NLR-like"/>
</dbReference>
<dbReference type="EMBL" id="JAQOSK010000009">
    <property type="protein sequence ID" value="MDC2957222.1"/>
    <property type="molecule type" value="Genomic_DNA"/>
</dbReference>
<name>A0ABT5FXH6_9ACTN</name>
<feature type="domain" description="DUF7779" evidence="2">
    <location>
        <begin position="305"/>
        <end position="374"/>
    </location>
</feature>
<dbReference type="Proteomes" id="UP001221328">
    <property type="component" value="Unassembled WGS sequence"/>
</dbReference>
<dbReference type="Gene3D" id="1.25.40.10">
    <property type="entry name" value="Tetratricopeptide repeat domain"/>
    <property type="match status" value="3"/>
</dbReference>
<feature type="compositionally biased region" description="Polar residues" evidence="1">
    <location>
        <begin position="899"/>
        <end position="909"/>
    </location>
</feature>
<organism evidence="3 4">
    <name type="scientific">Streptomyces gilvifuscus</name>
    <dbReference type="NCBI Taxonomy" id="1550617"/>
    <lineage>
        <taxon>Bacteria</taxon>
        <taxon>Bacillati</taxon>
        <taxon>Actinomycetota</taxon>
        <taxon>Actinomycetes</taxon>
        <taxon>Kitasatosporales</taxon>
        <taxon>Streptomycetaceae</taxon>
        <taxon>Streptomyces</taxon>
    </lineage>
</organism>
<accession>A0ABT5FXH6</accession>
<dbReference type="PANTHER" id="PTHR46082">
    <property type="entry name" value="ATP/GTP-BINDING PROTEIN-RELATED"/>
    <property type="match status" value="1"/>
</dbReference>
<keyword evidence="4" id="KW-1185">Reference proteome</keyword>
<dbReference type="Gene3D" id="3.40.50.300">
    <property type="entry name" value="P-loop containing nucleotide triphosphate hydrolases"/>
    <property type="match status" value="1"/>
</dbReference>
<evidence type="ECO:0000259" key="2">
    <source>
        <dbReference type="Pfam" id="PF25000"/>
    </source>
</evidence>
<dbReference type="InterPro" id="IPR027417">
    <property type="entry name" value="P-loop_NTPase"/>
</dbReference>
<gene>
    <name evidence="3" type="ORF">PO587_22410</name>
</gene>
<dbReference type="Pfam" id="PF13424">
    <property type="entry name" value="TPR_12"/>
    <property type="match status" value="5"/>
</dbReference>
<dbReference type="Pfam" id="PF25000">
    <property type="entry name" value="DUF7779"/>
    <property type="match status" value="1"/>
</dbReference>
<dbReference type="SUPFAM" id="SSF48452">
    <property type="entry name" value="TPR-like"/>
    <property type="match status" value="4"/>
</dbReference>
<dbReference type="SMART" id="SM00028">
    <property type="entry name" value="TPR"/>
    <property type="match status" value="10"/>
</dbReference>
<reference evidence="3 4" key="1">
    <citation type="journal article" date="2015" name="Int. J. Syst. Evol. Microbiol.">
        <title>Streptomyces gilvifuscus sp. nov., an actinomycete that produces antibacterial compounds isolated from soil.</title>
        <authorList>
            <person name="Nguyen T.M."/>
            <person name="Kim J."/>
        </authorList>
    </citation>
    <scope>NUCLEOTIDE SEQUENCE [LARGE SCALE GENOMIC DNA]</scope>
    <source>
        <strain evidence="3 4">T113</strain>
    </source>
</reference>
<dbReference type="SUPFAM" id="SSF52540">
    <property type="entry name" value="P-loop containing nucleoside triphosphate hydrolases"/>
    <property type="match status" value="1"/>
</dbReference>
<feature type="region of interest" description="Disordered" evidence="1">
    <location>
        <begin position="899"/>
        <end position="944"/>
    </location>
</feature>
<sequence>MKVSGERPIGAESIQVAVSGDNTRVVVLPEDAVVSALDVKAPAQAGYLARSTSGVFIGREAELSALRDSLTGGGSAAVVQPQRIPAQTISGLGGVGKSALALHYATRYRSHYTLVWWITADSPESILTSLAGITKQLSPQAAQKLEPDQRAAWAITWLQAHPDWLLIFDNVDNPEHLAPYLGTLSGGHHLATSRRATGWQGLAPVVSLGLLPSDEATDLLCTIAFQGAAVGSQQREAAKRLAHDLGYLPLALEQAGAYAHRTGIDLDTYRAHLALVLDENRDAPSPEQTIARIWDHTLNAITDRDPLAVTLLQAMAWLAPDNIPRTLLEPLASHTIALNNALGELHAYNMIGFTTDRQSVTVHRLVQTVLRTRTPAQSHDDDTKPTAPGRADAEQAVRNALPSGYQDLHPDDTAAWERLLPHILALAETTPTDDAPSADTANTYYQGAQYLYHQGRDAHTIALRTAALVQYEQVLGDTHPTTLTSRHNLALAYRETGDLRQAIPLLEATLAQSEQVLGDTHPNTLASRNQLASAYRTAGDLRQAIPLFEATLAQCEQVLGDTHPTTLTSRNSLALAYRETGDLRQAIPLFEATLAQCEQVLGDTHPTTLTSRNNLAGAYRTAGDLRQAIPLYEATLAQCEQVLGDTHPTTLASRNNLAGAYQEAGDLERAIPLFEATLAQCEQVLGDTHPKTLTTRNNLAGAYQAAGDLRQAIPLYEATLAQCEQVLGDTHPTTLASRNNLAGAYRTAGDLRQAIPLYEATLAQCEQVLGDTHPDTLTSRNQLASAYRTAGDLRQAIPLYEATLAQCEQVLGDTHPNTLTSRNNLAGAYQEAGDLEQAIPLYEATLARREQVLGDTHPNTLASRNNLAGAYASAGDLERAIPLYEATLAQCEQVLGNTHPNTLTSRNNLASARKAAAAVQQPGTATPATDPDRQPISDTPEQPV</sequence>
<dbReference type="InterPro" id="IPR056681">
    <property type="entry name" value="DUF7779"/>
</dbReference>
<feature type="region of interest" description="Disordered" evidence="1">
    <location>
        <begin position="372"/>
        <end position="392"/>
    </location>
</feature>
<dbReference type="PANTHER" id="PTHR46082:SF6">
    <property type="entry name" value="AAA+ ATPASE DOMAIN-CONTAINING PROTEIN-RELATED"/>
    <property type="match status" value="1"/>
</dbReference>
<evidence type="ECO:0000313" key="3">
    <source>
        <dbReference type="EMBL" id="MDC2957222.1"/>
    </source>
</evidence>
<dbReference type="RefSeq" id="WP_272176437.1">
    <property type="nucleotide sequence ID" value="NZ_JAQOSK010000009.1"/>
</dbReference>
<proteinExistence type="predicted"/>